<keyword evidence="2" id="KW-1185">Reference proteome</keyword>
<proteinExistence type="predicted"/>
<evidence type="ECO:0000313" key="1">
    <source>
        <dbReference type="EMBL" id="MET3586856.1"/>
    </source>
</evidence>
<name>A0ABV2H8I3_9HYPH</name>
<accession>A0ABV2H8I3</accession>
<evidence type="ECO:0000313" key="2">
    <source>
        <dbReference type="Proteomes" id="UP001549031"/>
    </source>
</evidence>
<sequence>METTLMAELPLELRRLTAVRSLLDLHFGPDA</sequence>
<protein>
    <submittedName>
        <fullName evidence="1">Uncharacterized protein</fullName>
    </submittedName>
</protein>
<dbReference type="Proteomes" id="UP001549031">
    <property type="component" value="Unassembled WGS sequence"/>
</dbReference>
<organism evidence="1 2">
    <name type="scientific">Pseudorhizobium tarimense</name>
    <dbReference type="NCBI Taxonomy" id="1079109"/>
    <lineage>
        <taxon>Bacteria</taxon>
        <taxon>Pseudomonadati</taxon>
        <taxon>Pseudomonadota</taxon>
        <taxon>Alphaproteobacteria</taxon>
        <taxon>Hyphomicrobiales</taxon>
        <taxon>Rhizobiaceae</taxon>
        <taxon>Rhizobium/Agrobacterium group</taxon>
        <taxon>Pseudorhizobium</taxon>
    </lineage>
</organism>
<reference evidence="1 2" key="1">
    <citation type="submission" date="2024-06" db="EMBL/GenBank/DDBJ databases">
        <title>Genomic Encyclopedia of Type Strains, Phase IV (KMG-IV): sequencing the most valuable type-strain genomes for metagenomic binning, comparative biology and taxonomic classification.</title>
        <authorList>
            <person name="Goeker M."/>
        </authorList>
    </citation>
    <scope>NUCLEOTIDE SEQUENCE [LARGE SCALE GENOMIC DNA]</scope>
    <source>
        <strain evidence="1 2">DSM 105042</strain>
    </source>
</reference>
<comment type="caution">
    <text evidence="1">The sequence shown here is derived from an EMBL/GenBank/DDBJ whole genome shotgun (WGS) entry which is preliminary data.</text>
</comment>
<gene>
    <name evidence="1" type="ORF">ABID21_002978</name>
</gene>
<dbReference type="EMBL" id="JBEPLJ010000011">
    <property type="protein sequence ID" value="MET3586856.1"/>
    <property type="molecule type" value="Genomic_DNA"/>
</dbReference>